<name>A0A645AFR7_9ZZZZ</name>
<dbReference type="Gene3D" id="2.50.20.10">
    <property type="entry name" value="Lipoprotein localisation LolA/LolB/LppX"/>
    <property type="match status" value="1"/>
</dbReference>
<accession>A0A645AFR7</accession>
<evidence type="ECO:0000313" key="1">
    <source>
        <dbReference type="EMBL" id="MPM51121.1"/>
    </source>
</evidence>
<proteinExistence type="predicted"/>
<sequence>MEKEQLERHPLGAKVKNNFKYPDKEELHFKLYNAVDNFKTAKGEFIQEWPNLTVPMKGSFIVDVENKTSVSVDETEGKKPITAIYHNDKRKTYDDNNKIYREFDEVQHNGKNMIVRPIRIFLHPALTRSDTGYLGVSNFIISDKAIPTYLAAYEDWEYTESTFLGRAAYKLEGVIDRSMTERCYGKFSLIMDKETGIILQFLSFDDNGNIKHKLECTNLQLNMSIDDSVYNKDTSGYAKK</sequence>
<dbReference type="EMBL" id="VSSQ01013271">
    <property type="protein sequence ID" value="MPM51121.1"/>
    <property type="molecule type" value="Genomic_DNA"/>
</dbReference>
<gene>
    <name evidence="1" type="ORF">SDC9_97868</name>
</gene>
<organism evidence="1">
    <name type="scientific">bioreactor metagenome</name>
    <dbReference type="NCBI Taxonomy" id="1076179"/>
    <lineage>
        <taxon>unclassified sequences</taxon>
        <taxon>metagenomes</taxon>
        <taxon>ecological metagenomes</taxon>
    </lineage>
</organism>
<comment type="caution">
    <text evidence="1">The sequence shown here is derived from an EMBL/GenBank/DDBJ whole genome shotgun (WGS) entry which is preliminary data.</text>
</comment>
<protein>
    <submittedName>
        <fullName evidence="1">Uncharacterized protein</fullName>
    </submittedName>
</protein>
<dbReference type="AlphaFoldDB" id="A0A645AFR7"/>
<reference evidence="1" key="1">
    <citation type="submission" date="2019-08" db="EMBL/GenBank/DDBJ databases">
        <authorList>
            <person name="Kucharzyk K."/>
            <person name="Murdoch R.W."/>
            <person name="Higgins S."/>
            <person name="Loffler F."/>
        </authorList>
    </citation>
    <scope>NUCLEOTIDE SEQUENCE</scope>
</reference>